<dbReference type="EMBL" id="BARU01039156">
    <property type="protein sequence ID" value="GAH78134.1"/>
    <property type="molecule type" value="Genomic_DNA"/>
</dbReference>
<reference evidence="1" key="1">
    <citation type="journal article" date="2014" name="Front. Microbiol.">
        <title>High frequency of phylogenetically diverse reductive dehalogenase-homologous genes in deep subseafloor sedimentary metagenomes.</title>
        <authorList>
            <person name="Kawai M."/>
            <person name="Futagami T."/>
            <person name="Toyoda A."/>
            <person name="Takaki Y."/>
            <person name="Nishi S."/>
            <person name="Hori S."/>
            <person name="Arai W."/>
            <person name="Tsubouchi T."/>
            <person name="Morono Y."/>
            <person name="Uchiyama I."/>
            <person name="Ito T."/>
            <person name="Fujiyama A."/>
            <person name="Inagaki F."/>
            <person name="Takami H."/>
        </authorList>
    </citation>
    <scope>NUCLEOTIDE SEQUENCE</scope>
    <source>
        <strain evidence="1">Expedition CK06-06</strain>
    </source>
</reference>
<proteinExistence type="predicted"/>
<protein>
    <submittedName>
        <fullName evidence="1">Uncharacterized protein</fullName>
    </submittedName>
</protein>
<organism evidence="1">
    <name type="scientific">marine sediment metagenome</name>
    <dbReference type="NCBI Taxonomy" id="412755"/>
    <lineage>
        <taxon>unclassified sequences</taxon>
        <taxon>metagenomes</taxon>
        <taxon>ecological metagenomes</taxon>
    </lineage>
</organism>
<comment type="caution">
    <text evidence="1">The sequence shown here is derived from an EMBL/GenBank/DDBJ whole genome shotgun (WGS) entry which is preliminary data.</text>
</comment>
<dbReference type="AlphaFoldDB" id="X1JIL0"/>
<feature type="non-terminal residue" evidence="1">
    <location>
        <position position="41"/>
    </location>
</feature>
<gene>
    <name evidence="1" type="ORF">S03H2_60728</name>
</gene>
<accession>X1JIL0</accession>
<sequence>MESLEMEKLNPIDLLDKYESSKGTILMNNLLRLQTSHYIVI</sequence>
<evidence type="ECO:0000313" key="1">
    <source>
        <dbReference type="EMBL" id="GAH78134.1"/>
    </source>
</evidence>
<name>X1JIL0_9ZZZZ</name>